<evidence type="ECO:0000313" key="2">
    <source>
        <dbReference type="EMBL" id="EPJ42274.1"/>
    </source>
</evidence>
<comment type="caution">
    <text evidence="2">The sequence shown here is derived from an EMBL/GenBank/DDBJ whole genome shotgun (WGS) entry which is preliminary data.</text>
</comment>
<evidence type="ECO:0000256" key="1">
    <source>
        <dbReference type="SAM" id="MobiDB-lite"/>
    </source>
</evidence>
<sequence>MPSGTPPGTARRPGPAGPAGACEDDLTDALRTALADRRALLLLDDAADAEQVDALLPDTPDCLVVAVSRGR</sequence>
<feature type="region of interest" description="Disordered" evidence="1">
    <location>
        <begin position="1"/>
        <end position="23"/>
    </location>
</feature>
<proteinExistence type="predicted"/>
<keyword evidence="3" id="KW-1185">Reference proteome</keyword>
<protein>
    <recommendedName>
        <fullName evidence="4">NB-ARC domain-containing protein</fullName>
    </recommendedName>
</protein>
<evidence type="ECO:0000313" key="3">
    <source>
        <dbReference type="Proteomes" id="UP000015001"/>
    </source>
</evidence>
<reference evidence="2 3" key="1">
    <citation type="submission" date="2013-02" db="EMBL/GenBank/DDBJ databases">
        <title>Draft Genome Sequence of Streptomyces afghaniensis, Which Produces Compounds of the Julimycin B-Complex.</title>
        <authorList>
            <person name="Gruening B.A."/>
            <person name="Praeg A."/>
            <person name="Erxleben A."/>
            <person name="Guenther S."/>
            <person name="Fiedler H.-P."/>
            <person name="Goodfellow M."/>
            <person name="Mueller M."/>
        </authorList>
    </citation>
    <scope>NUCLEOTIDE SEQUENCE [LARGE SCALE GENOMIC DNA]</scope>
    <source>
        <strain evidence="2 3">772</strain>
    </source>
</reference>
<dbReference type="AlphaFoldDB" id="S4NUV0"/>
<organism evidence="2 3">
    <name type="scientific">Streptomyces afghaniensis 772</name>
    <dbReference type="NCBI Taxonomy" id="1283301"/>
    <lineage>
        <taxon>Bacteria</taxon>
        <taxon>Bacillati</taxon>
        <taxon>Actinomycetota</taxon>
        <taxon>Actinomycetes</taxon>
        <taxon>Kitasatosporales</taxon>
        <taxon>Streptomycetaceae</taxon>
        <taxon>Streptomyces</taxon>
    </lineage>
</organism>
<gene>
    <name evidence="2" type="ORF">STAFG_0688</name>
</gene>
<evidence type="ECO:0008006" key="4">
    <source>
        <dbReference type="Google" id="ProtNLM"/>
    </source>
</evidence>
<dbReference type="EMBL" id="AOPY01001272">
    <property type="protein sequence ID" value="EPJ42274.1"/>
    <property type="molecule type" value="Genomic_DNA"/>
</dbReference>
<dbReference type="InterPro" id="IPR027417">
    <property type="entry name" value="P-loop_NTPase"/>
</dbReference>
<feature type="compositionally biased region" description="Low complexity" evidence="1">
    <location>
        <begin position="1"/>
        <end position="21"/>
    </location>
</feature>
<dbReference type="HOGENOM" id="CLU_2738127_0_0_11"/>
<name>S4NUV0_9ACTN</name>
<accession>S4NUV0</accession>
<dbReference type="PATRIC" id="fig|1283301.3.peg.674"/>
<dbReference type="Gene3D" id="3.40.50.300">
    <property type="entry name" value="P-loop containing nucleotide triphosphate hydrolases"/>
    <property type="match status" value="1"/>
</dbReference>
<dbReference type="Proteomes" id="UP000015001">
    <property type="component" value="Unassembled WGS sequence"/>
</dbReference>